<reference evidence="16" key="2">
    <citation type="submission" date="2018-07" db="EMBL/GenBank/DDBJ databases">
        <authorList>
            <person name="Mckenzie S.K."/>
            <person name="Kronauer D.J.C."/>
        </authorList>
    </citation>
    <scope>NUCLEOTIDE SEQUENCE</scope>
    <source>
        <strain evidence="16">Clonal line C1</strain>
    </source>
</reference>
<evidence type="ECO:0000256" key="10">
    <source>
        <dbReference type="ARBA" id="ARBA00023328"/>
    </source>
</evidence>
<evidence type="ECO:0000256" key="4">
    <source>
        <dbReference type="ARBA" id="ARBA00022454"/>
    </source>
</evidence>
<keyword evidence="7" id="KW-0498">Mitosis</keyword>
<dbReference type="GO" id="GO:1990423">
    <property type="term" value="C:RZZ complex"/>
    <property type="evidence" value="ECO:0007669"/>
    <property type="project" value="TreeGrafter"/>
</dbReference>
<keyword evidence="5" id="KW-0963">Cytoplasm</keyword>
<evidence type="ECO:0000256" key="1">
    <source>
        <dbReference type="ARBA" id="ARBA00004496"/>
    </source>
</evidence>
<evidence type="ECO:0000259" key="13">
    <source>
        <dbReference type="Pfam" id="PF20665"/>
    </source>
</evidence>
<evidence type="ECO:0000256" key="2">
    <source>
        <dbReference type="ARBA" id="ARBA00004629"/>
    </source>
</evidence>
<sequence length="722" mass="84035">MTSFVADVLATAGKLEKLNLHKNISEIQKEITRLECEVKHFMDENYTEFSAKLTRDVHLVKKTEQLLEEINILHDRINSQIKIELSGSTKELKSLSQSLKESTISLQLSQQLICLHECIKSVKQTRKLRQYIKTARTLQEMRSVLNNPHDLLQDLEIYVAIKDEYCNLYQSCLTEVVKLLHDRICWNSSVRDDKTVHSVTIKTEYDDVQELIQALHLIDNLESDLRTFSAVLIDNIISPIIHEHCSVHVVKQRVFTVEILDRKKTPCYKVVLYNLKLLFKFLHQHLNLPITDDKTFLKKMQPHLLERLSHMLTTDCISHTIPTSNADLKNFKPVVEAINEFQDYLMEIGFLSEDQLFLSEYTNNIDKLFIDRICQDLLVKARNIMKKDLHDSVRYEPQEPPKLTNKVFENDHKLNIEKKLNDMTFQLPRCQISKSAQETLELARTILDEARDSSDACAVRLFYTCRNVFEMYAGLVPEHHRKFLETIPQQVALFHNNCMYLAHHLLTLIHEYRDKFSRNLQRLNLSLADQVVVLRNVGSQCFLEHMKFQRNIIFDIIKDSDFSCLDQRPQLDSNTERALRQCIRQLELLKTVWVDVLPINVYCKTLGCITNSMIDDLVTKVVTVEDIPVHVASELVTLFNMVVKRTPQIFPDPSKIQEHVRKWGKFLTLIKVLGASLKEIEIMWGNGKGPLAHEFTALQVKQLIRALFQNTERRSNVLATIR</sequence>
<accession>A0A3L8DW78</accession>
<comment type="subcellular location">
    <subcellularLocation>
        <location evidence="2">Chromosome</location>
        <location evidence="2">Centromere</location>
        <location evidence="2">Kinetochore</location>
    </subcellularLocation>
    <subcellularLocation>
        <location evidence="1">Cytoplasm</location>
    </subcellularLocation>
</comment>
<reference evidence="16" key="1">
    <citation type="journal article" date="2018" name="Genome Res.">
        <title>The genomic architecture and molecular evolution of ant odorant receptors.</title>
        <authorList>
            <person name="McKenzie S.K."/>
            <person name="Kronauer D.J.C."/>
        </authorList>
    </citation>
    <scope>NUCLEOTIDE SEQUENCE [LARGE SCALE GENOMIC DNA]</scope>
    <source>
        <strain evidence="16">Clonal line C1</strain>
    </source>
</reference>
<evidence type="ECO:0000259" key="15">
    <source>
        <dbReference type="Pfam" id="PF22766"/>
    </source>
</evidence>
<evidence type="ECO:0000259" key="14">
    <source>
        <dbReference type="Pfam" id="PF20666"/>
    </source>
</evidence>
<feature type="domain" description="Centromere/kinetochore protein zw10 middle" evidence="13">
    <location>
        <begin position="201"/>
        <end position="385"/>
    </location>
</feature>
<feature type="coiled-coil region" evidence="11">
    <location>
        <begin position="17"/>
        <end position="44"/>
    </location>
</feature>
<evidence type="ECO:0000256" key="11">
    <source>
        <dbReference type="SAM" id="Coils"/>
    </source>
</evidence>
<dbReference type="OrthoDB" id="534815at2759"/>
<comment type="similarity">
    <text evidence="3">Belongs to the ZW10 family.</text>
</comment>
<keyword evidence="10" id="KW-0137">Centromere</keyword>
<dbReference type="Pfam" id="PF06248">
    <property type="entry name" value="Zw10_N"/>
    <property type="match status" value="1"/>
</dbReference>
<keyword evidence="11" id="KW-0175">Coiled coil</keyword>
<dbReference type="GO" id="GO:0006888">
    <property type="term" value="P:endoplasmic reticulum to Golgi vesicle-mediated transport"/>
    <property type="evidence" value="ECO:0007669"/>
    <property type="project" value="TreeGrafter"/>
</dbReference>
<dbReference type="Gene3D" id="1.10.357.150">
    <property type="match status" value="1"/>
</dbReference>
<dbReference type="Proteomes" id="UP000279307">
    <property type="component" value="Chromosome 3"/>
</dbReference>
<dbReference type="InterPro" id="IPR009361">
    <property type="entry name" value="Zw10_N"/>
</dbReference>
<comment type="caution">
    <text evidence="16">The sequence shown here is derived from an EMBL/GenBank/DDBJ whole genome shotgun (WGS) entry which is preliminary data.</text>
</comment>
<feature type="domain" description="Centromere/kinetochore protein zw10 N-terminal" evidence="12">
    <location>
        <begin position="28"/>
        <end position="117"/>
    </location>
</feature>
<organism evidence="16">
    <name type="scientific">Ooceraea biroi</name>
    <name type="common">Clonal raider ant</name>
    <name type="synonym">Cerapachys biroi</name>
    <dbReference type="NCBI Taxonomy" id="2015173"/>
    <lineage>
        <taxon>Eukaryota</taxon>
        <taxon>Metazoa</taxon>
        <taxon>Ecdysozoa</taxon>
        <taxon>Arthropoda</taxon>
        <taxon>Hexapoda</taxon>
        <taxon>Insecta</taxon>
        <taxon>Pterygota</taxon>
        <taxon>Neoptera</taxon>
        <taxon>Endopterygota</taxon>
        <taxon>Hymenoptera</taxon>
        <taxon>Apocrita</taxon>
        <taxon>Aculeata</taxon>
        <taxon>Formicoidea</taxon>
        <taxon>Formicidae</taxon>
        <taxon>Dorylinae</taxon>
        <taxon>Ooceraea</taxon>
    </lineage>
</organism>
<keyword evidence="9" id="KW-0131">Cell cycle</keyword>
<keyword evidence="6" id="KW-0132">Cell division</keyword>
<dbReference type="InterPro" id="IPR048344">
    <property type="entry name" value="Zw10_middle"/>
</dbReference>
<dbReference type="AlphaFoldDB" id="A0A3L8DW78"/>
<dbReference type="GO" id="GO:0005634">
    <property type="term" value="C:nucleus"/>
    <property type="evidence" value="ECO:0007669"/>
    <property type="project" value="InterPro"/>
</dbReference>
<evidence type="ECO:0000256" key="6">
    <source>
        <dbReference type="ARBA" id="ARBA00022618"/>
    </source>
</evidence>
<feature type="domain" description="ZW10 C-terminal helical" evidence="15">
    <location>
        <begin position="577"/>
        <end position="721"/>
    </location>
</feature>
<evidence type="ECO:0000259" key="12">
    <source>
        <dbReference type="Pfam" id="PF06248"/>
    </source>
</evidence>
<proteinExistence type="inferred from homology"/>
<protein>
    <recommendedName>
        <fullName evidence="17">Centromere/kinetochore protein zw10-like protein</fullName>
    </recommendedName>
</protein>
<dbReference type="InterPro" id="IPR055148">
    <property type="entry name" value="ZW10_C_2"/>
</dbReference>
<name>A0A3L8DW78_OOCBI</name>
<dbReference type="GO" id="GO:0005737">
    <property type="term" value="C:cytoplasm"/>
    <property type="evidence" value="ECO:0007669"/>
    <property type="project" value="UniProtKB-SubCell"/>
</dbReference>
<dbReference type="InterPro" id="IPR048343">
    <property type="entry name" value="ZW10_C"/>
</dbReference>
<dbReference type="GO" id="GO:0051301">
    <property type="term" value="P:cell division"/>
    <property type="evidence" value="ECO:0007669"/>
    <property type="project" value="UniProtKB-KW"/>
</dbReference>
<evidence type="ECO:0000256" key="8">
    <source>
        <dbReference type="ARBA" id="ARBA00022838"/>
    </source>
</evidence>
<dbReference type="Pfam" id="PF20665">
    <property type="entry name" value="Zw10_middle"/>
    <property type="match status" value="1"/>
</dbReference>
<dbReference type="EMBL" id="QOIP01000003">
    <property type="protein sequence ID" value="RLU24714.1"/>
    <property type="molecule type" value="Genomic_DNA"/>
</dbReference>
<dbReference type="Pfam" id="PF20666">
    <property type="entry name" value="ZW10_C"/>
    <property type="match status" value="1"/>
</dbReference>
<evidence type="ECO:0000313" key="16">
    <source>
        <dbReference type="EMBL" id="RLU24714.1"/>
    </source>
</evidence>
<evidence type="ECO:0000256" key="3">
    <source>
        <dbReference type="ARBA" id="ARBA00006245"/>
    </source>
</evidence>
<dbReference type="PANTHER" id="PTHR12205:SF0">
    <property type="entry name" value="CENTROMERE_KINETOCHORE PROTEIN ZW10 HOMOLOG"/>
    <property type="match status" value="1"/>
</dbReference>
<dbReference type="Pfam" id="PF22766">
    <property type="entry name" value="ZW10_C2"/>
    <property type="match status" value="1"/>
</dbReference>
<dbReference type="PANTHER" id="PTHR12205">
    <property type="entry name" value="CENTROMERE/KINETOCHORE PROTEIN ZW10"/>
    <property type="match status" value="1"/>
</dbReference>
<dbReference type="InterPro" id="IPR046362">
    <property type="entry name" value="Zw10/DSL1_C_sf"/>
</dbReference>
<gene>
    <name evidence="16" type="ORF">DMN91_002804</name>
</gene>
<evidence type="ECO:0008006" key="17">
    <source>
        <dbReference type="Google" id="ProtNLM"/>
    </source>
</evidence>
<evidence type="ECO:0000256" key="5">
    <source>
        <dbReference type="ARBA" id="ARBA00022490"/>
    </source>
</evidence>
<feature type="domain" description="Centromere/kinetochore protein zw10 C-terminal" evidence="14">
    <location>
        <begin position="425"/>
        <end position="553"/>
    </location>
</feature>
<keyword evidence="8" id="KW-0995">Kinetochore</keyword>
<keyword evidence="4" id="KW-0158">Chromosome</keyword>
<dbReference type="GO" id="GO:0007094">
    <property type="term" value="P:mitotic spindle assembly checkpoint signaling"/>
    <property type="evidence" value="ECO:0007669"/>
    <property type="project" value="TreeGrafter"/>
</dbReference>
<evidence type="ECO:0000256" key="7">
    <source>
        <dbReference type="ARBA" id="ARBA00022776"/>
    </source>
</evidence>
<evidence type="ECO:0000256" key="9">
    <source>
        <dbReference type="ARBA" id="ARBA00023306"/>
    </source>
</evidence>